<dbReference type="Gene3D" id="3.40.630.30">
    <property type="match status" value="2"/>
</dbReference>
<keyword evidence="2" id="KW-0012">Acyltransferase</keyword>
<evidence type="ECO:0000313" key="2">
    <source>
        <dbReference type="EMBL" id="MFD1609065.1"/>
    </source>
</evidence>
<accession>A0ABW4HW93</accession>
<proteinExistence type="predicted"/>
<dbReference type="EC" id="2.3.1.-" evidence="2"/>
<dbReference type="InterPro" id="IPR050276">
    <property type="entry name" value="MshD_Acetyltransferase"/>
</dbReference>
<dbReference type="Proteomes" id="UP001597221">
    <property type="component" value="Unassembled WGS sequence"/>
</dbReference>
<name>A0ABW4HW93_9BACI</name>
<reference evidence="3" key="1">
    <citation type="journal article" date="2019" name="Int. J. Syst. Evol. Microbiol.">
        <title>The Global Catalogue of Microorganisms (GCM) 10K type strain sequencing project: providing services to taxonomists for standard genome sequencing and annotation.</title>
        <authorList>
            <consortium name="The Broad Institute Genomics Platform"/>
            <consortium name="The Broad Institute Genome Sequencing Center for Infectious Disease"/>
            <person name="Wu L."/>
            <person name="Ma J."/>
        </authorList>
    </citation>
    <scope>NUCLEOTIDE SEQUENCE [LARGE SCALE GENOMIC DNA]</scope>
    <source>
        <strain evidence="3">CGMCC 1.12376</strain>
    </source>
</reference>
<dbReference type="Pfam" id="PF13673">
    <property type="entry name" value="Acetyltransf_10"/>
    <property type="match status" value="1"/>
</dbReference>
<comment type="caution">
    <text evidence="2">The sequence shown here is derived from an EMBL/GenBank/DDBJ whole genome shotgun (WGS) entry which is preliminary data.</text>
</comment>
<dbReference type="CDD" id="cd04301">
    <property type="entry name" value="NAT_SF"/>
    <property type="match status" value="1"/>
</dbReference>
<organism evidence="2 3">
    <name type="scientific">Oceanobacillus luteolus</name>
    <dbReference type="NCBI Taxonomy" id="1274358"/>
    <lineage>
        <taxon>Bacteria</taxon>
        <taxon>Bacillati</taxon>
        <taxon>Bacillota</taxon>
        <taxon>Bacilli</taxon>
        <taxon>Bacillales</taxon>
        <taxon>Bacillaceae</taxon>
        <taxon>Oceanobacillus</taxon>
    </lineage>
</organism>
<evidence type="ECO:0000313" key="3">
    <source>
        <dbReference type="Proteomes" id="UP001597221"/>
    </source>
</evidence>
<protein>
    <submittedName>
        <fullName evidence="2">GNAT family N-acetyltransferase</fullName>
        <ecNumber evidence="2">2.3.1.-</ecNumber>
    </submittedName>
</protein>
<sequence>MDYKNCSEVEQSYIHQAFLNGFSDYSVPMNIPLDLFVKRFFGPEGNSVENSFIAFQDDEPVGLVLGGIREFDGYKNLRCGALCVTPEYRGADVGKELFRLFAEQGISQSCERISLEVISDNIRAICFYEKQGFIKNNKLIYFSHSLAGGQIKDYSIDGLLMNEVNLSIAVKVRESISTTHINWQNEVDYFQLDSTAHCFAAYAGERFLGTLVLNEEGKIYFLYTEEGERQKGVASSLLSYAISKLDLQKLNINMPDNIDMTEFLHKTGFTKEKIEQFEMIKVI</sequence>
<keyword evidence="3" id="KW-1185">Reference proteome</keyword>
<dbReference type="SUPFAM" id="SSF55729">
    <property type="entry name" value="Acyl-CoA N-acyltransferases (Nat)"/>
    <property type="match status" value="2"/>
</dbReference>
<dbReference type="PANTHER" id="PTHR43617">
    <property type="entry name" value="L-AMINO ACID N-ACETYLTRANSFERASE"/>
    <property type="match status" value="1"/>
</dbReference>
<dbReference type="GO" id="GO:0016746">
    <property type="term" value="F:acyltransferase activity"/>
    <property type="evidence" value="ECO:0007669"/>
    <property type="project" value="UniProtKB-KW"/>
</dbReference>
<dbReference type="EMBL" id="JBHUDE010000146">
    <property type="protein sequence ID" value="MFD1609065.1"/>
    <property type="molecule type" value="Genomic_DNA"/>
</dbReference>
<feature type="domain" description="N-acetyltransferase" evidence="1">
    <location>
        <begin position="159"/>
        <end position="283"/>
    </location>
</feature>
<evidence type="ECO:0000259" key="1">
    <source>
        <dbReference type="PROSITE" id="PS51186"/>
    </source>
</evidence>
<gene>
    <name evidence="2" type="ORF">ACFSBH_15730</name>
</gene>
<dbReference type="InterPro" id="IPR000182">
    <property type="entry name" value="GNAT_dom"/>
</dbReference>
<dbReference type="PROSITE" id="PS51186">
    <property type="entry name" value="GNAT"/>
    <property type="match status" value="2"/>
</dbReference>
<dbReference type="RefSeq" id="WP_251516865.1">
    <property type="nucleotide sequence ID" value="NZ_JAMBON010000042.1"/>
</dbReference>
<dbReference type="Pfam" id="PF00583">
    <property type="entry name" value="Acetyltransf_1"/>
    <property type="match status" value="1"/>
</dbReference>
<keyword evidence="2" id="KW-0808">Transferase</keyword>
<feature type="domain" description="N-acetyltransferase" evidence="1">
    <location>
        <begin position="1"/>
        <end position="157"/>
    </location>
</feature>
<dbReference type="InterPro" id="IPR016181">
    <property type="entry name" value="Acyl_CoA_acyltransferase"/>
</dbReference>